<evidence type="ECO:0000259" key="6">
    <source>
        <dbReference type="PROSITE" id="PS51294"/>
    </source>
</evidence>
<dbReference type="PANTHER" id="PTHR46380:SF2">
    <property type="entry name" value="CYCLIN-D-BINDING MYB-LIKE TRANSCRIPTION FACTOR 1"/>
    <property type="match status" value="1"/>
</dbReference>
<dbReference type="SMART" id="SM00717">
    <property type="entry name" value="SANT"/>
    <property type="match status" value="2"/>
</dbReference>
<dbReference type="AlphaFoldDB" id="A0A7D9H727"/>
<dbReference type="GO" id="GO:0003700">
    <property type="term" value="F:DNA-binding transcription factor activity"/>
    <property type="evidence" value="ECO:0007669"/>
    <property type="project" value="TreeGrafter"/>
</dbReference>
<evidence type="ECO:0000313" key="7">
    <source>
        <dbReference type="EMBL" id="VUG20085.1"/>
    </source>
</evidence>
<evidence type="ECO:0000256" key="2">
    <source>
        <dbReference type="ARBA" id="ARBA00023125"/>
    </source>
</evidence>
<feature type="compositionally biased region" description="Basic and acidic residues" evidence="4">
    <location>
        <begin position="1"/>
        <end position="21"/>
    </location>
</feature>
<feature type="region of interest" description="Disordered" evidence="4">
    <location>
        <begin position="1"/>
        <end position="43"/>
    </location>
</feature>
<dbReference type="InterPro" id="IPR009057">
    <property type="entry name" value="Homeodomain-like_sf"/>
</dbReference>
<dbReference type="PROSITE" id="PS50090">
    <property type="entry name" value="MYB_LIKE"/>
    <property type="match status" value="2"/>
</dbReference>
<feature type="domain" description="Myb-like" evidence="5">
    <location>
        <begin position="425"/>
        <end position="469"/>
    </location>
</feature>
<keyword evidence="2" id="KW-0238">DNA-binding</keyword>
<proteinExistence type="predicted"/>
<gene>
    <name evidence="7" type="ORF">DEBR0S6_07580G</name>
</gene>
<organism evidence="7 8">
    <name type="scientific">Dekkera bruxellensis</name>
    <name type="common">Brettanomyces custersii</name>
    <dbReference type="NCBI Taxonomy" id="5007"/>
    <lineage>
        <taxon>Eukaryota</taxon>
        <taxon>Fungi</taxon>
        <taxon>Dikarya</taxon>
        <taxon>Ascomycota</taxon>
        <taxon>Saccharomycotina</taxon>
        <taxon>Pichiomycetes</taxon>
        <taxon>Pichiales</taxon>
        <taxon>Pichiaceae</taxon>
        <taxon>Brettanomyces</taxon>
    </lineage>
</organism>
<comment type="subcellular location">
    <subcellularLocation>
        <location evidence="1">Nucleus</location>
    </subcellularLocation>
</comment>
<reference evidence="7 8" key="1">
    <citation type="submission" date="2019-07" db="EMBL/GenBank/DDBJ databases">
        <authorList>
            <person name="Friedrich A."/>
            <person name="Schacherer J."/>
        </authorList>
    </citation>
    <scope>NUCLEOTIDE SEQUENCE [LARGE SCALE GENOMIC DNA]</scope>
</reference>
<sequence length="616" mass="70784">MKVSSKADHEGIQRMDVEEKPPNSNKNSLTVESVISNGEKGKSGVLEDLDNRLSISTKNDRSSVPYDDEMLKLVRGTLESAGLKQQRDGSNEDTMSQLEFQQWTAGILNDDYVNEGSVTKEDPATTINLKDHHSSIAHGIDSFSDLAVLDTHSHHTKSSKSDLKSKTSTGNNDFDRKVVHHDSTMLGPLDATTFIHDALLNVKTLESLTSLDSYTKKSDNENIANVDKAISQLTDIDDSSAEKEVQHLAVQAVQQAVAEAEAERQQSKDIPLKVEDKNTSFHKENVPNHEEKALEPRGIKRSRSLKALEENQRSPKRSLLKSLARLYDDKESSLIMEAIIKAKEQVPRGIQGQYFSVSEVAALDVFIHEYCRIFGITIDQMKQRIWSNGKKKDCFWRCLQEVLPERSRASLYKHVRRSYHIFKVRGKWTKQEDEQLATLGKQFNGRWQLVGKKMGRMPEDCRDRWRNYIKCGENRKTDKWTPMEEEKLMHVIRGMLKSHDSDKAPRINFTKVSELMDGTRSRIQCRYKWKKLQKRYEEGNTTVNVKRWLLSRLKEIWSEEKTEHIDWDALAAVFSRPAWKGKDLHSCFEGMKNSIQCQGKTFPEIIDRLLEKYRCV</sequence>
<accession>A0A7D9H727</accession>
<dbReference type="EMBL" id="CABFWN010000006">
    <property type="protein sequence ID" value="VUG20085.1"/>
    <property type="molecule type" value="Genomic_DNA"/>
</dbReference>
<feature type="domain" description="Myb-like" evidence="5">
    <location>
        <begin position="472"/>
        <end position="533"/>
    </location>
</feature>
<dbReference type="PROSITE" id="PS51294">
    <property type="entry name" value="HTH_MYB"/>
    <property type="match status" value="1"/>
</dbReference>
<feature type="domain" description="HTH myb-type" evidence="6">
    <location>
        <begin position="420"/>
        <end position="473"/>
    </location>
</feature>
<keyword evidence="3" id="KW-0539">Nucleus</keyword>
<dbReference type="PANTHER" id="PTHR46380">
    <property type="entry name" value="CYCLIN-D-BINDING MYB-LIKE TRANSCRIPTION FACTOR 1"/>
    <property type="match status" value="1"/>
</dbReference>
<dbReference type="InterPro" id="IPR001005">
    <property type="entry name" value="SANT/Myb"/>
</dbReference>
<dbReference type="InterPro" id="IPR017930">
    <property type="entry name" value="Myb_dom"/>
</dbReference>
<protein>
    <submittedName>
        <fullName evidence="7">DEBR0S6_07580g1_1</fullName>
    </submittedName>
</protein>
<evidence type="ECO:0000313" key="8">
    <source>
        <dbReference type="Proteomes" id="UP000478008"/>
    </source>
</evidence>
<dbReference type="SUPFAM" id="SSF46689">
    <property type="entry name" value="Homeodomain-like"/>
    <property type="match status" value="2"/>
</dbReference>
<keyword evidence="8" id="KW-1185">Reference proteome</keyword>
<dbReference type="InterPro" id="IPR051651">
    <property type="entry name" value="DMTF1_DNA-bind_reg"/>
</dbReference>
<feature type="compositionally biased region" description="Polar residues" evidence="4">
    <location>
        <begin position="22"/>
        <end position="36"/>
    </location>
</feature>
<evidence type="ECO:0000259" key="5">
    <source>
        <dbReference type="PROSITE" id="PS50090"/>
    </source>
</evidence>
<evidence type="ECO:0000256" key="4">
    <source>
        <dbReference type="SAM" id="MobiDB-lite"/>
    </source>
</evidence>
<dbReference type="Gene3D" id="1.10.10.60">
    <property type="entry name" value="Homeodomain-like"/>
    <property type="match status" value="2"/>
</dbReference>
<evidence type="ECO:0000256" key="3">
    <source>
        <dbReference type="ARBA" id="ARBA00023242"/>
    </source>
</evidence>
<dbReference type="GO" id="GO:0000976">
    <property type="term" value="F:transcription cis-regulatory region binding"/>
    <property type="evidence" value="ECO:0007669"/>
    <property type="project" value="TreeGrafter"/>
</dbReference>
<name>A0A7D9H727_DEKBR</name>
<dbReference type="Proteomes" id="UP000478008">
    <property type="component" value="Unassembled WGS sequence"/>
</dbReference>
<dbReference type="Pfam" id="PF00249">
    <property type="entry name" value="Myb_DNA-binding"/>
    <property type="match status" value="1"/>
</dbReference>
<dbReference type="GO" id="GO:0005634">
    <property type="term" value="C:nucleus"/>
    <property type="evidence" value="ECO:0007669"/>
    <property type="project" value="UniProtKB-SubCell"/>
</dbReference>
<evidence type="ECO:0000256" key="1">
    <source>
        <dbReference type="ARBA" id="ARBA00004123"/>
    </source>
</evidence>
<dbReference type="CDD" id="cd00167">
    <property type="entry name" value="SANT"/>
    <property type="match status" value="2"/>
</dbReference>